<evidence type="ECO:0000259" key="17">
    <source>
        <dbReference type="Pfam" id="PF00224"/>
    </source>
</evidence>
<comment type="similarity">
    <text evidence="4 16">Belongs to the pyruvate kinase family.</text>
</comment>
<reference evidence="20" key="1">
    <citation type="submission" date="2016-10" db="EMBL/GenBank/DDBJ databases">
        <authorList>
            <person name="Varghese N."/>
            <person name="Submissions S."/>
        </authorList>
    </citation>
    <scope>NUCLEOTIDE SEQUENCE [LARGE SCALE GENOMIC DNA]</scope>
    <source>
        <strain evidence="20">N6PO6</strain>
    </source>
</reference>
<dbReference type="GO" id="GO:0030955">
    <property type="term" value="F:potassium ion binding"/>
    <property type="evidence" value="ECO:0007669"/>
    <property type="project" value="UniProtKB-UniRule"/>
</dbReference>
<dbReference type="InterPro" id="IPR040442">
    <property type="entry name" value="Pyrv_kinase-like_dom_sf"/>
</dbReference>
<evidence type="ECO:0000256" key="11">
    <source>
        <dbReference type="ARBA" id="ARBA00022842"/>
    </source>
</evidence>
<dbReference type="EMBL" id="FOVC01000001">
    <property type="protein sequence ID" value="SFM94989.1"/>
    <property type="molecule type" value="Genomic_DNA"/>
</dbReference>
<dbReference type="Pfam" id="PF02887">
    <property type="entry name" value="PK_C"/>
    <property type="match status" value="1"/>
</dbReference>
<dbReference type="RefSeq" id="WP_092874597.1">
    <property type="nucleotide sequence ID" value="NZ_FOVC01000001.1"/>
</dbReference>
<dbReference type="PRINTS" id="PR01050">
    <property type="entry name" value="PYRUVTKNASE"/>
</dbReference>
<dbReference type="InterPro" id="IPR011037">
    <property type="entry name" value="Pyrv_Knase-like_insert_dom_sf"/>
</dbReference>
<dbReference type="AlphaFoldDB" id="A0A1I4V141"/>
<evidence type="ECO:0000256" key="15">
    <source>
        <dbReference type="NCBIfam" id="TIGR01064"/>
    </source>
</evidence>
<dbReference type="InterPro" id="IPR015795">
    <property type="entry name" value="Pyrv_Knase_C"/>
</dbReference>
<feature type="domain" description="Pyruvate kinase barrel" evidence="17">
    <location>
        <begin position="1"/>
        <end position="325"/>
    </location>
</feature>
<keyword evidence="14 19" id="KW-0670">Pyruvate</keyword>
<evidence type="ECO:0000256" key="4">
    <source>
        <dbReference type="ARBA" id="ARBA00008663"/>
    </source>
</evidence>
<organism evidence="19 20">
    <name type="scientific">Izhakiella capsodis</name>
    <dbReference type="NCBI Taxonomy" id="1367852"/>
    <lineage>
        <taxon>Bacteria</taxon>
        <taxon>Pseudomonadati</taxon>
        <taxon>Pseudomonadota</taxon>
        <taxon>Gammaproteobacteria</taxon>
        <taxon>Enterobacterales</taxon>
        <taxon>Erwiniaceae</taxon>
        <taxon>Izhakiella</taxon>
    </lineage>
</organism>
<comment type="catalytic activity">
    <reaction evidence="16">
        <text>pyruvate + ATP = phosphoenolpyruvate + ADP + H(+)</text>
        <dbReference type="Rhea" id="RHEA:18157"/>
        <dbReference type="ChEBI" id="CHEBI:15361"/>
        <dbReference type="ChEBI" id="CHEBI:15378"/>
        <dbReference type="ChEBI" id="CHEBI:30616"/>
        <dbReference type="ChEBI" id="CHEBI:58702"/>
        <dbReference type="ChEBI" id="CHEBI:456216"/>
        <dbReference type="EC" id="2.7.1.40"/>
    </reaction>
</comment>
<dbReference type="Pfam" id="PF00224">
    <property type="entry name" value="PK"/>
    <property type="match status" value="1"/>
</dbReference>
<dbReference type="UniPathway" id="UPA00109">
    <property type="reaction ID" value="UER00188"/>
</dbReference>
<keyword evidence="9 16" id="KW-0418">Kinase</keyword>
<dbReference type="GO" id="GO:0000287">
    <property type="term" value="F:magnesium ion binding"/>
    <property type="evidence" value="ECO:0007669"/>
    <property type="project" value="UniProtKB-UniRule"/>
</dbReference>
<dbReference type="Gene3D" id="3.40.1380.20">
    <property type="entry name" value="Pyruvate kinase, C-terminal domain"/>
    <property type="match status" value="1"/>
</dbReference>
<keyword evidence="10" id="KW-0067">ATP-binding</keyword>
<dbReference type="PROSITE" id="PS00110">
    <property type="entry name" value="PYRUVATE_KINASE"/>
    <property type="match status" value="1"/>
</dbReference>
<evidence type="ECO:0000256" key="9">
    <source>
        <dbReference type="ARBA" id="ARBA00022777"/>
    </source>
</evidence>
<evidence type="ECO:0000256" key="12">
    <source>
        <dbReference type="ARBA" id="ARBA00022958"/>
    </source>
</evidence>
<dbReference type="FunFam" id="2.40.33.10:FF:000001">
    <property type="entry name" value="Pyruvate kinase"/>
    <property type="match status" value="1"/>
</dbReference>
<dbReference type="NCBIfam" id="NF006664">
    <property type="entry name" value="PRK09206.1"/>
    <property type="match status" value="1"/>
</dbReference>
<evidence type="ECO:0000256" key="8">
    <source>
        <dbReference type="ARBA" id="ARBA00022741"/>
    </source>
</evidence>
<dbReference type="SUPFAM" id="SSF50800">
    <property type="entry name" value="PK beta-barrel domain-like"/>
    <property type="match status" value="1"/>
</dbReference>
<evidence type="ECO:0000256" key="2">
    <source>
        <dbReference type="ARBA" id="ARBA00001958"/>
    </source>
</evidence>
<dbReference type="InterPro" id="IPR036918">
    <property type="entry name" value="Pyrv_Knase_C_sf"/>
</dbReference>
<dbReference type="InterPro" id="IPR018209">
    <property type="entry name" value="Pyrv_Knase_AS"/>
</dbReference>
<evidence type="ECO:0000256" key="13">
    <source>
        <dbReference type="ARBA" id="ARBA00023152"/>
    </source>
</evidence>
<comment type="pathway">
    <text evidence="3 16">Carbohydrate degradation; glycolysis; pyruvate from D-glyceraldehyde 3-phosphate: step 5/5.</text>
</comment>
<feature type="domain" description="Pyruvate kinase C-terminal" evidence="18">
    <location>
        <begin position="356"/>
        <end position="468"/>
    </location>
</feature>
<dbReference type="NCBIfam" id="NF004491">
    <property type="entry name" value="PRK05826.1"/>
    <property type="match status" value="1"/>
</dbReference>
<keyword evidence="20" id="KW-1185">Reference proteome</keyword>
<evidence type="ECO:0000256" key="16">
    <source>
        <dbReference type="RuleBase" id="RU000504"/>
    </source>
</evidence>
<dbReference type="OrthoDB" id="9812123at2"/>
<comment type="cofactor">
    <cofactor evidence="1">
        <name>Mg(2+)</name>
        <dbReference type="ChEBI" id="CHEBI:18420"/>
    </cofactor>
</comment>
<keyword evidence="7" id="KW-0479">Metal-binding</keyword>
<evidence type="ECO:0000256" key="6">
    <source>
        <dbReference type="ARBA" id="ARBA00022679"/>
    </source>
</evidence>
<dbReference type="SUPFAM" id="SSF52935">
    <property type="entry name" value="PK C-terminal domain-like"/>
    <property type="match status" value="1"/>
</dbReference>
<comment type="subunit">
    <text evidence="5">Homotetramer.</text>
</comment>
<dbReference type="PANTHER" id="PTHR11817">
    <property type="entry name" value="PYRUVATE KINASE"/>
    <property type="match status" value="1"/>
</dbReference>
<dbReference type="Gene3D" id="2.40.33.10">
    <property type="entry name" value="PK beta-barrel domain-like"/>
    <property type="match status" value="1"/>
</dbReference>
<proteinExistence type="inferred from homology"/>
<dbReference type="CDD" id="cd00288">
    <property type="entry name" value="Pyruvate_Kinase"/>
    <property type="match status" value="1"/>
</dbReference>
<dbReference type="EC" id="2.7.1.40" evidence="15 16"/>
<evidence type="ECO:0000256" key="1">
    <source>
        <dbReference type="ARBA" id="ARBA00001946"/>
    </source>
</evidence>
<keyword evidence="8" id="KW-0547">Nucleotide-binding</keyword>
<keyword evidence="12" id="KW-0630">Potassium</keyword>
<keyword evidence="6 16" id="KW-0808">Transferase</keyword>
<evidence type="ECO:0000313" key="19">
    <source>
        <dbReference type="EMBL" id="SFM94989.1"/>
    </source>
</evidence>
<evidence type="ECO:0000256" key="14">
    <source>
        <dbReference type="ARBA" id="ARBA00023317"/>
    </source>
</evidence>
<evidence type="ECO:0000259" key="18">
    <source>
        <dbReference type="Pfam" id="PF02887"/>
    </source>
</evidence>
<dbReference type="Gene3D" id="3.20.20.60">
    <property type="entry name" value="Phosphoenolpyruvate-binding domains"/>
    <property type="match status" value="1"/>
</dbReference>
<dbReference type="NCBIfam" id="NF004978">
    <property type="entry name" value="PRK06354.1"/>
    <property type="match status" value="1"/>
</dbReference>
<protein>
    <recommendedName>
        <fullName evidence="15 16">Pyruvate kinase</fullName>
        <ecNumber evidence="15 16">2.7.1.40</ecNumber>
    </recommendedName>
</protein>
<evidence type="ECO:0000256" key="5">
    <source>
        <dbReference type="ARBA" id="ARBA00011881"/>
    </source>
</evidence>
<dbReference type="SUPFAM" id="SSF51621">
    <property type="entry name" value="Phosphoenolpyruvate/pyruvate domain"/>
    <property type="match status" value="1"/>
</dbReference>
<dbReference type="NCBIfam" id="TIGR01064">
    <property type="entry name" value="pyruv_kin"/>
    <property type="match status" value="1"/>
</dbReference>
<dbReference type="InterPro" id="IPR015806">
    <property type="entry name" value="Pyrv_Knase_insert_dom_sf"/>
</dbReference>
<dbReference type="GO" id="GO:0004743">
    <property type="term" value="F:pyruvate kinase activity"/>
    <property type="evidence" value="ECO:0007669"/>
    <property type="project" value="UniProtKB-UniRule"/>
</dbReference>
<keyword evidence="11 16" id="KW-0460">Magnesium</keyword>
<dbReference type="Proteomes" id="UP000242222">
    <property type="component" value="Unassembled WGS sequence"/>
</dbReference>
<dbReference type="GO" id="GO:0016301">
    <property type="term" value="F:kinase activity"/>
    <property type="evidence" value="ECO:0007669"/>
    <property type="project" value="UniProtKB-KW"/>
</dbReference>
<evidence type="ECO:0000313" key="20">
    <source>
        <dbReference type="Proteomes" id="UP000242222"/>
    </source>
</evidence>
<evidence type="ECO:0000256" key="7">
    <source>
        <dbReference type="ARBA" id="ARBA00022723"/>
    </source>
</evidence>
<dbReference type="InterPro" id="IPR001697">
    <property type="entry name" value="Pyr_Knase"/>
</dbReference>
<dbReference type="GO" id="GO:0005524">
    <property type="term" value="F:ATP binding"/>
    <property type="evidence" value="ECO:0007669"/>
    <property type="project" value="UniProtKB-KW"/>
</dbReference>
<dbReference type="STRING" id="1367852.SAMN05216516_101483"/>
<dbReference type="InterPro" id="IPR015813">
    <property type="entry name" value="Pyrv/PenolPyrv_kinase-like_dom"/>
</dbReference>
<comment type="cofactor">
    <cofactor evidence="2">
        <name>K(+)</name>
        <dbReference type="ChEBI" id="CHEBI:29103"/>
    </cofactor>
</comment>
<accession>A0A1I4V141</accession>
<keyword evidence="13 16" id="KW-0324">Glycolysis</keyword>
<dbReference type="FunFam" id="3.20.20.60:FF:000001">
    <property type="entry name" value="Pyruvate kinase"/>
    <property type="match status" value="1"/>
</dbReference>
<gene>
    <name evidence="19" type="ORF">SAMN05216516_101483</name>
</gene>
<sequence length="470" mass="50765">MKKTKIVCTIGPKTESEEMLTNLLDAGMNVMRLNFSHGDYEEHGRRITNLRNVVKKTGHQAAILLDTKGPEIRTMKLEGGKDVTLEAGQTFTFTTDKSVIGNSECVAVTYSGFSSDLSIGNTVLVDDGLIGMKVTQITGQTVVCRVLNGGDLGENKGVNLPGVSIRLPALAEKDKHDLIFGCEQGVDFVAASFIRKRSDVLEIREHLKAHGGEHIQIISKIENQEGLNNFDEILEASDGIMVARGDLGVEIPVEEVIFAQKMMIKKCNQARKVVITATQMLDSMIKNPRPTRAEAGDVANAILDGTDAVMLSGESAKGKYPLEAVSIMAIICERTDPVMKSRTEIKDPQHRMRITEAVCRGAVETAENLEAPLIVVATEGGKSAKSIRKYFPHATILALTTNELTARQLLLTKGVETTLVTEIASTDDFYRLGKEAALKSGYAKKGDVVVMVSGALVPSGTTNTASVHAI</sequence>
<evidence type="ECO:0000256" key="3">
    <source>
        <dbReference type="ARBA" id="ARBA00004997"/>
    </source>
</evidence>
<evidence type="ECO:0000256" key="10">
    <source>
        <dbReference type="ARBA" id="ARBA00022840"/>
    </source>
</evidence>
<dbReference type="InterPro" id="IPR015793">
    <property type="entry name" value="Pyrv_Knase_brl"/>
</dbReference>
<dbReference type="FunFam" id="3.40.1380.20:FF:000003">
    <property type="entry name" value="Pyruvate kinase"/>
    <property type="match status" value="1"/>
</dbReference>
<dbReference type="GO" id="GO:0006950">
    <property type="term" value="P:response to stress"/>
    <property type="evidence" value="ECO:0007669"/>
    <property type="project" value="UniProtKB-ARBA"/>
</dbReference>
<name>A0A1I4V141_9GAMM</name>